<keyword evidence="2" id="KW-1185">Reference proteome</keyword>
<sequence length="70" mass="7872">MKYLNGIRIFQKANKAIGKSQLEVCGAATITVPGIIDRSLTCSFHPNSLKKREATRYLIEFVIFGENKKN</sequence>
<organism evidence="1 2">
    <name type="scientific">Thermaurantimonas aggregans</name>
    <dbReference type="NCBI Taxonomy" id="2173829"/>
    <lineage>
        <taxon>Bacteria</taxon>
        <taxon>Pseudomonadati</taxon>
        <taxon>Bacteroidota</taxon>
        <taxon>Flavobacteriia</taxon>
        <taxon>Flavobacteriales</taxon>
        <taxon>Schleiferiaceae</taxon>
        <taxon>Thermaurantimonas</taxon>
    </lineage>
</organism>
<name>A0A401XI87_9FLAO</name>
<gene>
    <name evidence="1" type="ORF">JCM31826_02040</name>
</gene>
<proteinExistence type="predicted"/>
<dbReference type="Proteomes" id="UP000286715">
    <property type="component" value="Unassembled WGS sequence"/>
</dbReference>
<evidence type="ECO:0000313" key="1">
    <source>
        <dbReference type="EMBL" id="GCD76722.1"/>
    </source>
</evidence>
<comment type="caution">
    <text evidence="1">The sequence shown here is derived from an EMBL/GenBank/DDBJ whole genome shotgun (WGS) entry which is preliminary data.</text>
</comment>
<dbReference type="EMBL" id="BHZE01000002">
    <property type="protein sequence ID" value="GCD76722.1"/>
    <property type="molecule type" value="Genomic_DNA"/>
</dbReference>
<evidence type="ECO:0000313" key="2">
    <source>
        <dbReference type="Proteomes" id="UP000286715"/>
    </source>
</evidence>
<dbReference type="AlphaFoldDB" id="A0A401XI87"/>
<reference evidence="1 2" key="1">
    <citation type="submission" date="2018-11" db="EMBL/GenBank/DDBJ databases">
        <title>Schleiferia aggregans sp. nov., a moderately thermophilic heterotrophic bacterium isolated from microbial mats at a terrestrial hot spring.</title>
        <authorList>
            <person name="Iino T."/>
            <person name="Ohkuma M."/>
            <person name="Haruta S."/>
        </authorList>
    </citation>
    <scope>NUCLEOTIDE SEQUENCE [LARGE SCALE GENOMIC DNA]</scope>
    <source>
        <strain evidence="1 2">LA</strain>
    </source>
</reference>
<protein>
    <submittedName>
        <fullName evidence="1">Uncharacterized protein</fullName>
    </submittedName>
</protein>
<accession>A0A401XI87</accession>